<gene>
    <name evidence="1" type="ORF">J2I46_08545</name>
</gene>
<dbReference type="Proteomes" id="UP000664628">
    <property type="component" value="Unassembled WGS sequence"/>
</dbReference>
<proteinExistence type="predicted"/>
<organism evidence="1 2">
    <name type="scientific">Fibrella forsythiae</name>
    <dbReference type="NCBI Taxonomy" id="2817061"/>
    <lineage>
        <taxon>Bacteria</taxon>
        <taxon>Pseudomonadati</taxon>
        <taxon>Bacteroidota</taxon>
        <taxon>Cytophagia</taxon>
        <taxon>Cytophagales</taxon>
        <taxon>Spirosomataceae</taxon>
        <taxon>Fibrella</taxon>
    </lineage>
</organism>
<protein>
    <recommendedName>
        <fullName evidence="3">Outer membrane protein beta-barrel domain-containing protein</fullName>
    </recommendedName>
</protein>
<dbReference type="SUPFAM" id="SSF56925">
    <property type="entry name" value="OMPA-like"/>
    <property type="match status" value="1"/>
</dbReference>
<dbReference type="Gene3D" id="2.40.160.20">
    <property type="match status" value="1"/>
</dbReference>
<dbReference type="InterPro" id="IPR011250">
    <property type="entry name" value="OMP/PagP_B-barrel"/>
</dbReference>
<keyword evidence="2" id="KW-1185">Reference proteome</keyword>
<reference evidence="1 2" key="1">
    <citation type="submission" date="2021-03" db="EMBL/GenBank/DDBJ databases">
        <title>Fibrella sp. HMF5405 genome sequencing and assembly.</title>
        <authorList>
            <person name="Kang H."/>
            <person name="Kim H."/>
            <person name="Bae S."/>
            <person name="Joh K."/>
        </authorList>
    </citation>
    <scope>NUCLEOTIDE SEQUENCE [LARGE SCALE GENOMIC DNA]</scope>
    <source>
        <strain evidence="1 2">HMF5405</strain>
    </source>
</reference>
<accession>A0ABS3JF56</accession>
<evidence type="ECO:0000313" key="2">
    <source>
        <dbReference type="Proteomes" id="UP000664628"/>
    </source>
</evidence>
<comment type="caution">
    <text evidence="1">The sequence shown here is derived from an EMBL/GenBank/DDBJ whole genome shotgun (WGS) entry which is preliminary data.</text>
</comment>
<evidence type="ECO:0000313" key="1">
    <source>
        <dbReference type="EMBL" id="MBO0948625.1"/>
    </source>
</evidence>
<dbReference type="RefSeq" id="WP_207328583.1">
    <property type="nucleotide sequence ID" value="NZ_JAFMYW010000002.1"/>
</dbReference>
<evidence type="ECO:0008006" key="3">
    <source>
        <dbReference type="Google" id="ProtNLM"/>
    </source>
</evidence>
<dbReference type="EMBL" id="JAFMYW010000002">
    <property type="protein sequence ID" value="MBO0948625.1"/>
    <property type="molecule type" value="Genomic_DNA"/>
</dbReference>
<name>A0ABS3JF56_9BACT</name>
<sequence length="215" mass="23530">MVAQELTFQKNRSMKTLVLIITTTLLLTNTGWSQTQKGILTVGANVASGIWRIETATRTSVHLTPSVGYFLRDNLLVGFSLPLENTTLTFSKSASLTGIANIEGNTVGLSLFTRRYLSSTRFKPFIHAEVSYNVNSSRYTYLQGLPERSESGQFFRTGIGGGGAYFITDRFSLEATATLAIANLNVAIRNQKLDPSNRYVAIGIGGNWYVGNGKK</sequence>